<dbReference type="AlphaFoldDB" id="A0A1E3B7S1"/>
<keyword evidence="2" id="KW-0732">Signal</keyword>
<accession>A0A1E3B7S1</accession>
<evidence type="ECO:0000313" key="3">
    <source>
        <dbReference type="EMBL" id="ODM17025.1"/>
    </source>
</evidence>
<keyword evidence="4" id="KW-1185">Reference proteome</keyword>
<feature type="signal peptide" evidence="2">
    <location>
        <begin position="1"/>
        <end position="20"/>
    </location>
</feature>
<gene>
    <name evidence="3" type="ORF">SI65_07424</name>
</gene>
<comment type="caution">
    <text evidence="3">The sequence shown here is derived from an EMBL/GenBank/DDBJ whole genome shotgun (WGS) entry which is preliminary data.</text>
</comment>
<organism evidence="3 4">
    <name type="scientific">Aspergillus cristatus</name>
    <name type="common">Chinese Fuzhuan brick tea-fermentation fungus</name>
    <name type="synonym">Eurotium cristatum</name>
    <dbReference type="NCBI Taxonomy" id="573508"/>
    <lineage>
        <taxon>Eukaryota</taxon>
        <taxon>Fungi</taxon>
        <taxon>Dikarya</taxon>
        <taxon>Ascomycota</taxon>
        <taxon>Pezizomycotina</taxon>
        <taxon>Eurotiomycetes</taxon>
        <taxon>Eurotiomycetidae</taxon>
        <taxon>Eurotiales</taxon>
        <taxon>Aspergillaceae</taxon>
        <taxon>Aspergillus</taxon>
        <taxon>Aspergillus subgen. Aspergillus</taxon>
    </lineage>
</organism>
<feature type="chain" id="PRO_5009123469" evidence="2">
    <location>
        <begin position="21"/>
        <end position="158"/>
    </location>
</feature>
<feature type="compositionally biased region" description="Basic residues" evidence="1">
    <location>
        <begin position="102"/>
        <end position="119"/>
    </location>
</feature>
<evidence type="ECO:0000256" key="2">
    <source>
        <dbReference type="SAM" id="SignalP"/>
    </source>
</evidence>
<dbReference type="Proteomes" id="UP000094569">
    <property type="component" value="Unassembled WGS sequence"/>
</dbReference>
<proteinExistence type="predicted"/>
<dbReference type="EMBL" id="JXNT01000009">
    <property type="protein sequence ID" value="ODM17025.1"/>
    <property type="molecule type" value="Genomic_DNA"/>
</dbReference>
<sequence>MHLKFVFILLLALVAESAFARLQGHHRRHVHGKHLTIKNDNDNDNIGSGSIIEPRTLIDVNGNAIGIGPLTATLDILPGATLAPTNDHPHDDHPHDGPSPHGGHHGGHSHGHHPHGGHPHGHDNEPSPHPIKATAAWDQTPPDGQFIWDGFSCHGLGT</sequence>
<evidence type="ECO:0000313" key="4">
    <source>
        <dbReference type="Proteomes" id="UP000094569"/>
    </source>
</evidence>
<protein>
    <submittedName>
        <fullName evidence="3">Uncharacterized protein</fullName>
    </submittedName>
</protein>
<reference evidence="3 4" key="1">
    <citation type="journal article" date="2016" name="BMC Genomics">
        <title>Comparative genomic and transcriptomic analyses of the Fuzhuan brick tea-fermentation fungus Aspergillus cristatus.</title>
        <authorList>
            <person name="Ge Y."/>
            <person name="Wang Y."/>
            <person name="Liu Y."/>
            <person name="Tan Y."/>
            <person name="Ren X."/>
            <person name="Zhang X."/>
            <person name="Hyde K.D."/>
            <person name="Liu Y."/>
            <person name="Liu Z."/>
        </authorList>
    </citation>
    <scope>NUCLEOTIDE SEQUENCE [LARGE SCALE GENOMIC DNA]</scope>
    <source>
        <strain evidence="3 4">GZAAS20.1005</strain>
    </source>
</reference>
<feature type="region of interest" description="Disordered" evidence="1">
    <location>
        <begin position="81"/>
        <end position="146"/>
    </location>
</feature>
<evidence type="ECO:0000256" key="1">
    <source>
        <dbReference type="SAM" id="MobiDB-lite"/>
    </source>
</evidence>
<dbReference type="VEuPathDB" id="FungiDB:SI65_07424"/>
<name>A0A1E3B7S1_ASPCR</name>
<feature type="compositionally biased region" description="Basic and acidic residues" evidence="1">
    <location>
        <begin position="87"/>
        <end position="98"/>
    </location>
</feature>